<proteinExistence type="predicted"/>
<dbReference type="EMBL" id="JH603171">
    <property type="protein sequence ID" value="EIC19467.1"/>
    <property type="molecule type" value="Genomic_DNA"/>
</dbReference>
<dbReference type="HOGENOM" id="CLU_148467_0_0_6"/>
<dbReference type="AlphaFoldDB" id="H8Z8R2"/>
<sequence length="140" mass="15786">MVFNFLPYASLGGLKFSMDRADVRKLLGTPNKEFMKTAFSKNTTDGYLGFHIYYDTGNKVEAIEFTDDSSNNVVFQEVNLLTQSFQESVNFLSATDDELKIENDGLVSSNLGLAIYAPEHTLNPEAKIESLLLYRKGYFE</sequence>
<dbReference type="OrthoDB" id="7066341at2"/>
<gene>
    <name evidence="1" type="ORF">Thi970DRAFT_04991</name>
</gene>
<evidence type="ECO:0000313" key="1">
    <source>
        <dbReference type="EMBL" id="EIC19467.1"/>
    </source>
</evidence>
<reference evidence="1 2" key="2">
    <citation type="submission" date="2011-11" db="EMBL/GenBank/DDBJ databases">
        <authorList>
            <consortium name="US DOE Joint Genome Institute"/>
            <person name="Lucas S."/>
            <person name="Han J."/>
            <person name="Lapidus A."/>
            <person name="Cheng J.-F."/>
            <person name="Goodwin L."/>
            <person name="Pitluck S."/>
            <person name="Peters L."/>
            <person name="Ovchinnikova G."/>
            <person name="Zhang X."/>
            <person name="Detter J.C."/>
            <person name="Han C."/>
            <person name="Tapia R."/>
            <person name="Land M."/>
            <person name="Hauser L."/>
            <person name="Kyrpides N."/>
            <person name="Ivanova N."/>
            <person name="Pagani I."/>
            <person name="Vogl K."/>
            <person name="Liu Z."/>
            <person name="Overmann J."/>
            <person name="Frigaard N.-U."/>
            <person name="Bryant D."/>
            <person name="Woyke T."/>
        </authorList>
    </citation>
    <scope>NUCLEOTIDE SEQUENCE [LARGE SCALE GENOMIC DNA]</scope>
    <source>
        <strain evidence="1 2">970</strain>
    </source>
</reference>
<accession>H8Z8R2</accession>
<reference evidence="2" key="1">
    <citation type="submission" date="2011-06" db="EMBL/GenBank/DDBJ databases">
        <authorList>
            <consortium name="US DOE Joint Genome Institute (JGI-PGF)"/>
            <person name="Lucas S."/>
            <person name="Han J."/>
            <person name="Lapidus A."/>
            <person name="Cheng J.-F."/>
            <person name="Goodwin L."/>
            <person name="Pitluck S."/>
            <person name="Peters L."/>
            <person name="Land M.L."/>
            <person name="Hauser L."/>
            <person name="Vogl K."/>
            <person name="Liu Z."/>
            <person name="Overmann J."/>
            <person name="Frigaard N.-U."/>
            <person name="Bryant D.A."/>
            <person name="Woyke T.J."/>
        </authorList>
    </citation>
    <scope>NUCLEOTIDE SEQUENCE [LARGE SCALE GENOMIC DNA]</scope>
    <source>
        <strain evidence="2">970</strain>
    </source>
</reference>
<name>H8Z8R2_9GAMM</name>
<dbReference type="Proteomes" id="UP000002964">
    <property type="component" value="Unassembled WGS sequence"/>
</dbReference>
<protein>
    <submittedName>
        <fullName evidence="1">Uncharacterized protein</fullName>
    </submittedName>
</protein>
<keyword evidence="2" id="KW-1185">Reference proteome</keyword>
<dbReference type="RefSeq" id="WP_009151696.1">
    <property type="nucleotide sequence ID" value="NZ_CP121471.1"/>
</dbReference>
<organism evidence="1 2">
    <name type="scientific">Thiorhodovibrio frisius</name>
    <dbReference type="NCBI Taxonomy" id="631362"/>
    <lineage>
        <taxon>Bacteria</taxon>
        <taxon>Pseudomonadati</taxon>
        <taxon>Pseudomonadota</taxon>
        <taxon>Gammaproteobacteria</taxon>
        <taxon>Chromatiales</taxon>
        <taxon>Chromatiaceae</taxon>
        <taxon>Thiorhodovibrio</taxon>
    </lineage>
</organism>
<dbReference type="eggNOG" id="ENOG5033BJP">
    <property type="taxonomic scope" value="Bacteria"/>
</dbReference>
<dbReference type="STRING" id="631362.Thi970DRAFT_04991"/>
<evidence type="ECO:0000313" key="2">
    <source>
        <dbReference type="Proteomes" id="UP000002964"/>
    </source>
</evidence>